<feature type="domain" description="GGDEF" evidence="8">
    <location>
        <begin position="1065"/>
        <end position="1198"/>
    </location>
</feature>
<evidence type="ECO:0000256" key="2">
    <source>
        <dbReference type="ARBA" id="ARBA00012282"/>
    </source>
</evidence>
<evidence type="ECO:0000256" key="4">
    <source>
        <dbReference type="ARBA" id="ARBA00051114"/>
    </source>
</evidence>
<dbReference type="InterPro" id="IPR013655">
    <property type="entry name" value="PAS_fold_3"/>
</dbReference>
<reference evidence="9 10" key="1">
    <citation type="submission" date="2019-02" db="EMBL/GenBank/DDBJ databases">
        <title>Shewanella sp. D4-2 isolated from Dokdo Island.</title>
        <authorList>
            <person name="Baek K."/>
        </authorList>
    </citation>
    <scope>NUCLEOTIDE SEQUENCE [LARGE SCALE GENOMIC DNA]</scope>
    <source>
        <strain evidence="9 10">D4-2</strain>
    </source>
</reference>
<dbReference type="SUPFAM" id="SSF55785">
    <property type="entry name" value="PYP-like sensor domain (PAS domain)"/>
    <property type="match status" value="2"/>
</dbReference>
<dbReference type="PANTHER" id="PTHR44757">
    <property type="entry name" value="DIGUANYLATE CYCLASE DGCP"/>
    <property type="match status" value="1"/>
</dbReference>
<dbReference type="EC" id="3.1.4.52" evidence="2"/>
<dbReference type="CDD" id="cd01948">
    <property type="entry name" value="EAL"/>
    <property type="match status" value="1"/>
</dbReference>
<dbReference type="FunFam" id="3.30.70.270:FF:000001">
    <property type="entry name" value="Diguanylate cyclase domain protein"/>
    <property type="match status" value="1"/>
</dbReference>
<dbReference type="SUPFAM" id="SSF55073">
    <property type="entry name" value="Nucleotide cyclase"/>
    <property type="match status" value="1"/>
</dbReference>
<dbReference type="InterPro" id="IPR000700">
    <property type="entry name" value="PAS-assoc_C"/>
</dbReference>
<dbReference type="InterPro" id="IPR000160">
    <property type="entry name" value="GGDEF_dom"/>
</dbReference>
<dbReference type="SMART" id="SM00052">
    <property type="entry name" value="EAL"/>
    <property type="match status" value="1"/>
</dbReference>
<dbReference type="InterPro" id="IPR035965">
    <property type="entry name" value="PAS-like_dom_sf"/>
</dbReference>
<dbReference type="InterPro" id="IPR043128">
    <property type="entry name" value="Rev_trsase/Diguanyl_cyclase"/>
</dbReference>
<dbReference type="Pfam" id="PF00563">
    <property type="entry name" value="EAL"/>
    <property type="match status" value="1"/>
</dbReference>
<dbReference type="SMART" id="SM00086">
    <property type="entry name" value="PAC"/>
    <property type="match status" value="2"/>
</dbReference>
<dbReference type="Gene3D" id="2.60.40.10">
    <property type="entry name" value="Immunoglobulins"/>
    <property type="match status" value="1"/>
</dbReference>
<dbReference type="EMBL" id="CP036200">
    <property type="protein sequence ID" value="QBF83259.1"/>
    <property type="molecule type" value="Genomic_DNA"/>
</dbReference>
<comment type="catalytic activity">
    <reaction evidence="4">
        <text>3',3'-c-di-GMP + H2O = 5'-phosphoguanylyl(3'-&gt;5')guanosine + H(+)</text>
        <dbReference type="Rhea" id="RHEA:24902"/>
        <dbReference type="ChEBI" id="CHEBI:15377"/>
        <dbReference type="ChEBI" id="CHEBI:15378"/>
        <dbReference type="ChEBI" id="CHEBI:58754"/>
        <dbReference type="ChEBI" id="CHEBI:58805"/>
        <dbReference type="EC" id="3.1.4.52"/>
    </reaction>
    <physiologicalReaction direction="left-to-right" evidence="4">
        <dbReference type="Rhea" id="RHEA:24903"/>
    </physiologicalReaction>
</comment>
<dbReference type="FunFam" id="3.20.20.450:FF:000001">
    <property type="entry name" value="Cyclic di-GMP phosphodiesterase yahA"/>
    <property type="match status" value="1"/>
</dbReference>
<protein>
    <recommendedName>
        <fullName evidence="2">cyclic-guanylate-specific phosphodiesterase</fullName>
        <ecNumber evidence="2">3.1.4.52</ecNumber>
    </recommendedName>
</protein>
<dbReference type="NCBIfam" id="TIGR00229">
    <property type="entry name" value="sensory_box"/>
    <property type="match status" value="1"/>
</dbReference>
<dbReference type="CDD" id="cd01949">
    <property type="entry name" value="GGDEF"/>
    <property type="match status" value="1"/>
</dbReference>
<dbReference type="Proteomes" id="UP000291106">
    <property type="component" value="Chromosome"/>
</dbReference>
<dbReference type="SUPFAM" id="SSF63829">
    <property type="entry name" value="Calcium-dependent phosphotriesterase"/>
    <property type="match status" value="1"/>
</dbReference>
<dbReference type="InterPro" id="IPR001633">
    <property type="entry name" value="EAL_dom"/>
</dbReference>
<dbReference type="PROSITE" id="PS50887">
    <property type="entry name" value="GGDEF"/>
    <property type="match status" value="1"/>
</dbReference>
<evidence type="ECO:0000259" key="5">
    <source>
        <dbReference type="PROSITE" id="PS50112"/>
    </source>
</evidence>
<dbReference type="SUPFAM" id="SSF63825">
    <property type="entry name" value="YWTD domain"/>
    <property type="match status" value="1"/>
</dbReference>
<evidence type="ECO:0000256" key="1">
    <source>
        <dbReference type="ARBA" id="ARBA00001946"/>
    </source>
</evidence>
<feature type="domain" description="PAC" evidence="6">
    <location>
        <begin position="861"/>
        <end position="915"/>
    </location>
</feature>
<dbReference type="InterPro" id="IPR029787">
    <property type="entry name" value="Nucleotide_cyclase"/>
</dbReference>
<dbReference type="GO" id="GO:0071732">
    <property type="term" value="P:cellular response to nitric oxide"/>
    <property type="evidence" value="ECO:0007669"/>
    <property type="project" value="UniProtKB-ARBA"/>
</dbReference>
<sequence>MLAYAVSTACFASPTQRVFDARDGLTTASIHDIAFDHYGFTWLATEQGLYRASSSMVRRIDKVGFETILEDETLFQVEPLSDNLLFLNGFKASYLYQINENQFTKIKVKGEEGSSSILRIEQAHAVKHDRFIALTQSGRVFWLDTDNSQFQVDKRFVLPKQDKWKDFLALDSGEFIFAAKHLLHKVDVDGNSVQLDFSAQEYGEINALLYEQGKVWVLSSKGLFHISFAQQRVTQIPDMNYHLVTAVVDEEGVFWLGGYDGLIKWDPESKLIINYQQEIKSSARIDYIFDLVLDDNGLIWLGGSGGRLAVMSPPSQFIKQTYTSFPPFDIQSEVIWSVYSEGDKVWLGADGGVNVIDMNIKGSTFIELEGFIASDSIYHIIALTDDTLIVTSTNGIHAINKTTNQSQRFADYASVNTSLAGSIVISSFIDPAVAGRVWFPGSAGLFYWEPGATELTQVHIDHGHEAGELWFSSIIRDSQQRLWVSGSHFGYFDDKLNFHSKEPQIVFEDREIQVSQIIEVEPNVLWLTSNQNGLFQLNAVTDELIKLDRLWQVNCSVIYFIEQTKEEVFIGCEDSILKVNRETGLVEGYPQRDGFISDEFNEAATFYRDDLGLFVGTPNGAMLIDPDLLENRIVDDKILLESVVVYYDEKTSVSLVPKPDIVVDPGASLISFQIASFDYLNPKPLTLQYRLNRSGERKGNYFLLDGKSQINISGLKAGDYTLELKYMRNGLWTTKPFVYPFHVKQFWWQSNQFKGLIILLALVSMVAIIIFRQNQISRFKSINHALTESDDRLRQALKGSESDLWEWRDTTKKIYLENRGGILGSQQRLSGHLSDIPIHPDDLNRATKAWNALLKSNKEMIDVEYRYRREDDQWRWLRVRGRAVSINPVNNRLERAAGIFTDVTQQKELESEITLLAEAFENTSEGMLILDDQKSVKVSNAAANVILSASSEELVGRAFSDLVVSSRVPLNIDKLFGSENYWSGEREFKRFDGDNCPVWLNISKMLNKQGAPQHYVVVFSDITERKQNESNLKRLANNDILTGLANRAMFSRQLKNITSQPNSDEKLALMFLDLDRFKHVNDSYGHSMGDALLVEAAKRLQSCLTEQHILCRFGGDEFVILLRDVEGVDQINHIAEQLLHQIETPFNLLGREFFISTSIGISIWPDDSVDAETLIKNADLAMYHAKEEGRGLFRYYSAERNAEALYHLRLEADLRKAIEQNEFELHYQPQINILHDDQFVGMEALIRWKHPQDGYVRPDIFIAVAESCGLVVDIDRWVLKQACIDGARWQQKLSEPFRLSVNISAVHFRQPDFISTLAEILAETGMEPESLALEITEGVLMKELQVANENLSQLKKMGIEVAIDDFGTGYSSLAYLSNFEVNTLKIDRSFLINIANNKNDQAIVSSITELARNLRLDVVAEGVETLEQLEQVFARGCYIIQGYYFAKPMPRHELDAYLKLDS</sequence>
<dbReference type="Pfam" id="PF08447">
    <property type="entry name" value="PAS_3"/>
    <property type="match status" value="1"/>
</dbReference>
<dbReference type="PROSITE" id="PS50883">
    <property type="entry name" value="EAL"/>
    <property type="match status" value="1"/>
</dbReference>
<dbReference type="InterPro" id="IPR013783">
    <property type="entry name" value="Ig-like_fold"/>
</dbReference>
<dbReference type="Pfam" id="PF13426">
    <property type="entry name" value="PAS_9"/>
    <property type="match status" value="1"/>
</dbReference>
<dbReference type="Gene3D" id="3.30.70.270">
    <property type="match status" value="1"/>
</dbReference>
<dbReference type="PANTHER" id="PTHR44757:SF2">
    <property type="entry name" value="BIOFILM ARCHITECTURE MAINTENANCE PROTEIN MBAA"/>
    <property type="match status" value="1"/>
</dbReference>
<feature type="domain" description="PAC" evidence="6">
    <location>
        <begin position="984"/>
        <end position="1034"/>
    </location>
</feature>
<dbReference type="InterPro" id="IPR000014">
    <property type="entry name" value="PAS"/>
</dbReference>
<feature type="domain" description="PAS" evidence="5">
    <location>
        <begin position="912"/>
        <end position="963"/>
    </location>
</feature>
<dbReference type="PROSITE" id="PS50113">
    <property type="entry name" value="PAC"/>
    <property type="match status" value="2"/>
</dbReference>
<dbReference type="CDD" id="cd00130">
    <property type="entry name" value="PAS"/>
    <property type="match status" value="1"/>
</dbReference>
<dbReference type="InterPro" id="IPR001610">
    <property type="entry name" value="PAC"/>
</dbReference>
<evidence type="ECO:0000259" key="7">
    <source>
        <dbReference type="PROSITE" id="PS50883"/>
    </source>
</evidence>
<evidence type="ECO:0000256" key="3">
    <source>
        <dbReference type="ARBA" id="ARBA00022636"/>
    </source>
</evidence>
<keyword evidence="3" id="KW-0973">c-di-GMP</keyword>
<dbReference type="KEGG" id="smai:EXU30_11525"/>
<dbReference type="PROSITE" id="PS50112">
    <property type="entry name" value="PAS"/>
    <property type="match status" value="1"/>
</dbReference>
<dbReference type="Gene3D" id="2.130.10.10">
    <property type="entry name" value="YVTN repeat-like/Quinoprotein amine dehydrogenase"/>
    <property type="match status" value="2"/>
</dbReference>
<dbReference type="SMART" id="SM00267">
    <property type="entry name" value="GGDEF"/>
    <property type="match status" value="1"/>
</dbReference>
<keyword evidence="10" id="KW-1185">Reference proteome</keyword>
<name>A0A411PI34_9GAMM</name>
<feature type="domain" description="EAL" evidence="7">
    <location>
        <begin position="1207"/>
        <end position="1462"/>
    </location>
</feature>
<dbReference type="InterPro" id="IPR052155">
    <property type="entry name" value="Biofilm_reg_signaling"/>
</dbReference>
<dbReference type="InterPro" id="IPR015943">
    <property type="entry name" value="WD40/YVTN_repeat-like_dom_sf"/>
</dbReference>
<dbReference type="InterPro" id="IPR035919">
    <property type="entry name" value="EAL_sf"/>
</dbReference>
<comment type="cofactor">
    <cofactor evidence="1">
        <name>Mg(2+)</name>
        <dbReference type="ChEBI" id="CHEBI:18420"/>
    </cofactor>
</comment>
<dbReference type="NCBIfam" id="TIGR00254">
    <property type="entry name" value="GGDEF"/>
    <property type="match status" value="1"/>
</dbReference>
<evidence type="ECO:0000259" key="8">
    <source>
        <dbReference type="PROSITE" id="PS50887"/>
    </source>
</evidence>
<dbReference type="SUPFAM" id="SSF141868">
    <property type="entry name" value="EAL domain-like"/>
    <property type="match status" value="1"/>
</dbReference>
<evidence type="ECO:0000259" key="6">
    <source>
        <dbReference type="PROSITE" id="PS50113"/>
    </source>
</evidence>
<dbReference type="GO" id="GO:0071111">
    <property type="term" value="F:cyclic-guanylate-specific phosphodiesterase activity"/>
    <property type="evidence" value="ECO:0007669"/>
    <property type="project" value="UniProtKB-EC"/>
</dbReference>
<dbReference type="OrthoDB" id="9804951at2"/>
<accession>A0A411PI34</accession>
<dbReference type="Pfam" id="PF00990">
    <property type="entry name" value="GGDEF"/>
    <property type="match status" value="1"/>
</dbReference>
<dbReference type="Gene3D" id="3.20.20.450">
    <property type="entry name" value="EAL domain"/>
    <property type="match status" value="1"/>
</dbReference>
<evidence type="ECO:0000313" key="9">
    <source>
        <dbReference type="EMBL" id="QBF83259.1"/>
    </source>
</evidence>
<organism evidence="9 10">
    <name type="scientific">Shewanella maritima</name>
    <dbReference type="NCBI Taxonomy" id="2520507"/>
    <lineage>
        <taxon>Bacteria</taxon>
        <taxon>Pseudomonadati</taxon>
        <taxon>Pseudomonadota</taxon>
        <taxon>Gammaproteobacteria</taxon>
        <taxon>Alteromonadales</taxon>
        <taxon>Shewanellaceae</taxon>
        <taxon>Shewanella</taxon>
    </lineage>
</organism>
<evidence type="ECO:0000313" key="10">
    <source>
        <dbReference type="Proteomes" id="UP000291106"/>
    </source>
</evidence>
<proteinExistence type="predicted"/>
<dbReference type="RefSeq" id="WP_130600192.1">
    <property type="nucleotide sequence ID" value="NZ_CP036200.1"/>
</dbReference>
<gene>
    <name evidence="9" type="ORF">EXU30_11525</name>
</gene>
<dbReference type="Gene3D" id="3.30.450.20">
    <property type="entry name" value="PAS domain"/>
    <property type="match status" value="2"/>
</dbReference>